<evidence type="ECO:0000256" key="1">
    <source>
        <dbReference type="ARBA" id="ARBA00022603"/>
    </source>
</evidence>
<dbReference type="InterPro" id="IPR001678">
    <property type="entry name" value="MeTrfase_RsmB-F_NOP2_dom"/>
</dbReference>
<evidence type="ECO:0000256" key="4">
    <source>
        <dbReference type="ARBA" id="ARBA00022884"/>
    </source>
</evidence>
<sequence length="431" mass="46416">MTPAARLAGTIELIAAIATTTRKPADAVASDFFRARRFIGGSDRRAISDQVWAVLRAWRRLGWWLDLPDEADGARLRAAGLALLGGEKLEAVEALFTGGRFGPEPLGAAERKRLGRLSGHRLDHPEMPDAVRFEVPDWLFPRLAARFGADLAPELSALAAPAPLDLRVNLLKTTRPAAEARLAAEGIVARPTPLSPWGLRVASRAPVTAAPSFRAGLVEIQDEGSQIAAALADARPGMRVLDLCAGAGGKTLALAMTMANRGHLVACDISAPRLEGALRRLRRAGVHNAERHLLTPGDKWLKRRAGGFDRVFVDAPCTGSGTWRRNPDGRRRLGPHDLAELIVRQAKILDQAANLVRKGGRLVYATCSVLAEENEEQVSGFLARHAQFTVVPCTACWPFGAHPPAAGVFLSLSPHRHGTDGFFAAVLERRT</sequence>
<comment type="similarity">
    <text evidence="5">Belongs to the class I-like SAM-binding methyltransferase superfamily. RsmB/NOP family.</text>
</comment>
<organism evidence="7">
    <name type="scientific">Acidicaldus sp</name>
    <dbReference type="NCBI Taxonomy" id="1872105"/>
    <lineage>
        <taxon>Bacteria</taxon>
        <taxon>Pseudomonadati</taxon>
        <taxon>Pseudomonadota</taxon>
        <taxon>Alphaproteobacteria</taxon>
        <taxon>Acetobacterales</taxon>
        <taxon>Acetobacteraceae</taxon>
        <taxon>Acidicaldus</taxon>
    </lineage>
</organism>
<keyword evidence="3 5" id="KW-0949">S-adenosyl-L-methionine</keyword>
<gene>
    <name evidence="7" type="ORF">ENY07_06520</name>
</gene>
<dbReference type="CDD" id="cd02440">
    <property type="entry name" value="AdoMet_MTases"/>
    <property type="match status" value="1"/>
</dbReference>
<dbReference type="InterPro" id="IPR049560">
    <property type="entry name" value="MeTrfase_RsmB-F_NOP2_cat"/>
</dbReference>
<dbReference type="Gene3D" id="3.40.50.150">
    <property type="entry name" value="Vaccinia Virus protein VP39"/>
    <property type="match status" value="1"/>
</dbReference>
<feature type="binding site" evidence="5">
    <location>
        <position position="268"/>
    </location>
    <ligand>
        <name>S-adenosyl-L-methionine</name>
        <dbReference type="ChEBI" id="CHEBI:59789"/>
    </ligand>
</feature>
<feature type="domain" description="SAM-dependent MTase RsmB/NOP-type" evidence="6">
    <location>
        <begin position="154"/>
        <end position="430"/>
    </location>
</feature>
<protein>
    <submittedName>
        <fullName evidence="7">RsmB/NOP family class I SAM-dependent RNA methyltransferase</fullName>
    </submittedName>
</protein>
<evidence type="ECO:0000256" key="3">
    <source>
        <dbReference type="ARBA" id="ARBA00022691"/>
    </source>
</evidence>
<proteinExistence type="inferred from homology"/>
<dbReference type="GO" id="GO:0001510">
    <property type="term" value="P:RNA methylation"/>
    <property type="evidence" value="ECO:0007669"/>
    <property type="project" value="InterPro"/>
</dbReference>
<dbReference type="PROSITE" id="PS51686">
    <property type="entry name" value="SAM_MT_RSMB_NOP"/>
    <property type="match status" value="1"/>
</dbReference>
<accession>A0A8J4HAQ8</accession>
<dbReference type="EMBL" id="DTQM01000120">
    <property type="protein sequence ID" value="HGC42858.1"/>
    <property type="molecule type" value="Genomic_DNA"/>
</dbReference>
<dbReference type="PANTHER" id="PTHR22807">
    <property type="entry name" value="NOP2 YEAST -RELATED NOL1/NOP2/FMU SUN DOMAIN-CONTAINING"/>
    <property type="match status" value="1"/>
</dbReference>
<dbReference type="PRINTS" id="PR02008">
    <property type="entry name" value="RCMTFAMILY"/>
</dbReference>
<dbReference type="InterPro" id="IPR023267">
    <property type="entry name" value="RCMT"/>
</dbReference>
<keyword evidence="2 5" id="KW-0808">Transferase</keyword>
<name>A0A8J4HAQ8_9PROT</name>
<dbReference type="Pfam" id="PF01189">
    <property type="entry name" value="Methyltr_RsmB-F"/>
    <property type="match status" value="1"/>
</dbReference>
<dbReference type="InterPro" id="IPR029063">
    <property type="entry name" value="SAM-dependent_MTases_sf"/>
</dbReference>
<dbReference type="PANTHER" id="PTHR22807:SF53">
    <property type="entry name" value="RIBOSOMAL RNA SMALL SUBUNIT METHYLTRANSFERASE B-RELATED"/>
    <property type="match status" value="1"/>
</dbReference>
<dbReference type="GO" id="GO:0008173">
    <property type="term" value="F:RNA methyltransferase activity"/>
    <property type="evidence" value="ECO:0007669"/>
    <property type="project" value="InterPro"/>
</dbReference>
<dbReference type="Pfam" id="PF22458">
    <property type="entry name" value="RsmF-B_ferredox"/>
    <property type="match status" value="1"/>
</dbReference>
<evidence type="ECO:0000259" key="6">
    <source>
        <dbReference type="PROSITE" id="PS51686"/>
    </source>
</evidence>
<dbReference type="Gene3D" id="3.30.70.1170">
    <property type="entry name" value="Sun protein, domain 3"/>
    <property type="match status" value="1"/>
</dbReference>
<evidence type="ECO:0000256" key="2">
    <source>
        <dbReference type="ARBA" id="ARBA00022679"/>
    </source>
</evidence>
<feature type="active site" description="Nucleophile" evidence="5">
    <location>
        <position position="367"/>
    </location>
</feature>
<evidence type="ECO:0000313" key="7">
    <source>
        <dbReference type="EMBL" id="HGC42858.1"/>
    </source>
</evidence>
<dbReference type="SUPFAM" id="SSF53335">
    <property type="entry name" value="S-adenosyl-L-methionine-dependent methyltransferases"/>
    <property type="match status" value="1"/>
</dbReference>
<comment type="caution">
    <text evidence="7">The sequence shown here is derived from an EMBL/GenBank/DDBJ whole genome shotgun (WGS) entry which is preliminary data.</text>
</comment>
<dbReference type="AlphaFoldDB" id="A0A8J4HAQ8"/>
<dbReference type="InterPro" id="IPR054728">
    <property type="entry name" value="RsmB-like_ferredoxin"/>
</dbReference>
<keyword evidence="1 5" id="KW-0489">Methyltransferase</keyword>
<reference evidence="7" key="1">
    <citation type="journal article" date="2020" name="mSystems">
        <title>Genome- and Community-Level Interaction Insights into Carbon Utilization and Element Cycling Functions of Hydrothermarchaeota in Hydrothermal Sediment.</title>
        <authorList>
            <person name="Zhou Z."/>
            <person name="Liu Y."/>
            <person name="Xu W."/>
            <person name="Pan J."/>
            <person name="Luo Z.H."/>
            <person name="Li M."/>
        </authorList>
    </citation>
    <scope>NUCLEOTIDE SEQUENCE</scope>
    <source>
        <strain evidence="7">SpSt-997</strain>
    </source>
</reference>
<dbReference type="GO" id="GO:0003723">
    <property type="term" value="F:RNA binding"/>
    <property type="evidence" value="ECO:0007669"/>
    <property type="project" value="UniProtKB-UniRule"/>
</dbReference>
<keyword evidence="4 5" id="KW-0694">RNA-binding</keyword>
<feature type="binding site" evidence="5">
    <location>
        <position position="314"/>
    </location>
    <ligand>
        <name>S-adenosyl-L-methionine</name>
        <dbReference type="ChEBI" id="CHEBI:59789"/>
    </ligand>
</feature>
<evidence type="ECO:0000256" key="5">
    <source>
        <dbReference type="PROSITE-ProRule" id="PRU01023"/>
    </source>
</evidence>
<comment type="caution">
    <text evidence="5">Lacks conserved residue(s) required for the propagation of feature annotation.</text>
</comment>